<feature type="region of interest" description="G3" evidence="7">
    <location>
        <begin position="98"/>
        <end position="101"/>
    </location>
</feature>
<dbReference type="InterPro" id="IPR005662">
    <property type="entry name" value="GTPase_Era-like"/>
</dbReference>
<dbReference type="NCBIfam" id="TIGR00436">
    <property type="entry name" value="era"/>
    <property type="match status" value="1"/>
</dbReference>
<dbReference type="RefSeq" id="WP_322610332.1">
    <property type="nucleotide sequence ID" value="NZ_JARVCO010000012.1"/>
</dbReference>
<feature type="region of interest" description="G1" evidence="7">
    <location>
        <begin position="51"/>
        <end position="58"/>
    </location>
</feature>
<keyword evidence="6" id="KW-0699">rRNA-binding</keyword>
<comment type="caution">
    <text evidence="11">The sequence shown here is derived from an EMBL/GenBank/DDBJ whole genome shotgun (WGS) entry which is preliminary data.</text>
</comment>
<accession>A0ABU5MZY5</accession>
<keyword evidence="6" id="KW-0963">Cytoplasm</keyword>
<comment type="similarity">
    <text evidence="1 6 7 8">Belongs to the TRAFAC class TrmE-Era-EngA-EngB-Septin-like GTPase superfamily. Era GTPase family.</text>
</comment>
<comment type="subcellular location">
    <subcellularLocation>
        <location evidence="6">Cytoplasm</location>
    </subcellularLocation>
    <subcellularLocation>
        <location evidence="6">Cell membrane</location>
        <topology evidence="6">Peripheral membrane protein</topology>
    </subcellularLocation>
</comment>
<dbReference type="InterPro" id="IPR009019">
    <property type="entry name" value="KH_sf_prok-type"/>
</dbReference>
<dbReference type="Gene3D" id="3.30.300.20">
    <property type="match status" value="1"/>
</dbReference>
<keyword evidence="5 6" id="KW-0342">GTP-binding</keyword>
<name>A0ABU5MZY5_9BACT</name>
<dbReference type="PANTHER" id="PTHR42698:SF1">
    <property type="entry name" value="GTPASE ERA, MITOCHONDRIAL"/>
    <property type="match status" value="1"/>
</dbReference>
<dbReference type="SUPFAM" id="SSF54814">
    <property type="entry name" value="Prokaryotic type KH domain (KH-domain type II)"/>
    <property type="match status" value="1"/>
</dbReference>
<evidence type="ECO:0000256" key="6">
    <source>
        <dbReference type="HAMAP-Rule" id="MF_00367"/>
    </source>
</evidence>
<evidence type="ECO:0000313" key="11">
    <source>
        <dbReference type="EMBL" id="MDZ8119750.1"/>
    </source>
</evidence>
<keyword evidence="6" id="KW-0690">Ribosome biogenesis</keyword>
<keyword evidence="4 6" id="KW-0694">RNA-binding</keyword>
<evidence type="ECO:0000256" key="3">
    <source>
        <dbReference type="ARBA" id="ARBA00022741"/>
    </source>
</evidence>
<comment type="subunit">
    <text evidence="6">Monomer.</text>
</comment>
<evidence type="ECO:0000256" key="4">
    <source>
        <dbReference type="ARBA" id="ARBA00022884"/>
    </source>
</evidence>
<dbReference type="InterPro" id="IPR006073">
    <property type="entry name" value="GTP-bd"/>
</dbReference>
<evidence type="ECO:0000256" key="7">
    <source>
        <dbReference type="PROSITE-ProRule" id="PRU01050"/>
    </source>
</evidence>
<dbReference type="HAMAP" id="MF_00367">
    <property type="entry name" value="GTPase_Era"/>
    <property type="match status" value="1"/>
</dbReference>
<feature type="region of interest" description="G2" evidence="7">
    <location>
        <begin position="77"/>
        <end position="81"/>
    </location>
</feature>
<dbReference type="InterPro" id="IPR027417">
    <property type="entry name" value="P-loop_NTPase"/>
</dbReference>
<dbReference type="Pfam" id="PF07650">
    <property type="entry name" value="KH_2"/>
    <property type="match status" value="1"/>
</dbReference>
<dbReference type="InterPro" id="IPR015946">
    <property type="entry name" value="KH_dom-like_a/b"/>
</dbReference>
<dbReference type="Gene3D" id="3.40.50.300">
    <property type="entry name" value="P-loop containing nucleotide triphosphate hydrolases"/>
    <property type="match status" value="1"/>
</dbReference>
<feature type="domain" description="KH type-2" evidence="9">
    <location>
        <begin position="238"/>
        <end position="322"/>
    </location>
</feature>
<dbReference type="InterPro" id="IPR005225">
    <property type="entry name" value="Small_GTP-bd"/>
</dbReference>
<keyword evidence="6" id="KW-0472">Membrane</keyword>
<dbReference type="EMBL" id="JARVCO010000012">
    <property type="protein sequence ID" value="MDZ8119750.1"/>
    <property type="molecule type" value="Genomic_DNA"/>
</dbReference>
<evidence type="ECO:0000259" key="9">
    <source>
        <dbReference type="PROSITE" id="PS50823"/>
    </source>
</evidence>
<feature type="binding site" evidence="6">
    <location>
        <begin position="51"/>
        <end position="58"/>
    </location>
    <ligand>
        <name>GTP</name>
        <dbReference type="ChEBI" id="CHEBI:37565"/>
    </ligand>
</feature>
<dbReference type="NCBIfam" id="TIGR00231">
    <property type="entry name" value="small_GTP"/>
    <property type="match status" value="1"/>
</dbReference>
<dbReference type="Proteomes" id="UP001290861">
    <property type="component" value="Unassembled WGS sequence"/>
</dbReference>
<evidence type="ECO:0000256" key="5">
    <source>
        <dbReference type="ARBA" id="ARBA00023134"/>
    </source>
</evidence>
<dbReference type="CDD" id="cd04163">
    <property type="entry name" value="Era"/>
    <property type="match status" value="1"/>
</dbReference>
<evidence type="ECO:0000256" key="1">
    <source>
        <dbReference type="ARBA" id="ARBA00007921"/>
    </source>
</evidence>
<dbReference type="InterPro" id="IPR030388">
    <property type="entry name" value="G_ERA_dom"/>
</dbReference>
<gene>
    <name evidence="6 11" type="primary">era</name>
    <name evidence="11" type="ORF">P9H32_14065</name>
</gene>
<evidence type="ECO:0000313" key="12">
    <source>
        <dbReference type="Proteomes" id="UP001290861"/>
    </source>
</evidence>
<dbReference type="PRINTS" id="PR00449">
    <property type="entry name" value="RASTRNSFRMNG"/>
</dbReference>
<dbReference type="NCBIfam" id="NF000908">
    <property type="entry name" value="PRK00089.1"/>
    <property type="match status" value="1"/>
</dbReference>
<comment type="function">
    <text evidence="6">An essential GTPase that binds both GDP and GTP, with rapid nucleotide exchange. Plays a role in 16S rRNA processing and 30S ribosomal subunit biogenesis and possibly also in cell cycle regulation and energy metabolism.</text>
</comment>
<protein>
    <recommendedName>
        <fullName evidence="2 6">GTPase Era</fullName>
    </recommendedName>
</protein>
<feature type="binding site" evidence="6">
    <location>
        <begin position="160"/>
        <end position="163"/>
    </location>
    <ligand>
        <name>GTP</name>
        <dbReference type="ChEBI" id="CHEBI:37565"/>
    </ligand>
</feature>
<dbReference type="InterPro" id="IPR004044">
    <property type="entry name" value="KH_dom_type_2"/>
</dbReference>
<dbReference type="PROSITE" id="PS50823">
    <property type="entry name" value="KH_TYPE_2"/>
    <property type="match status" value="1"/>
</dbReference>
<keyword evidence="3 6" id="KW-0547">Nucleotide-binding</keyword>
<dbReference type="CDD" id="cd22534">
    <property type="entry name" value="KH-II_Era"/>
    <property type="match status" value="1"/>
</dbReference>
<keyword evidence="6" id="KW-1003">Cell membrane</keyword>
<reference evidence="11 12" key="1">
    <citation type="journal article" date="2024" name="Appl. Environ. Microbiol.">
        <title>Pontiella agarivorans sp. nov., a novel marine anaerobic bacterium capable of degrading macroalgal polysaccharides and fixing nitrogen.</title>
        <authorList>
            <person name="Liu N."/>
            <person name="Kivenson V."/>
            <person name="Peng X."/>
            <person name="Cui Z."/>
            <person name="Lankiewicz T.S."/>
            <person name="Gosselin K.M."/>
            <person name="English C.J."/>
            <person name="Blair E.M."/>
            <person name="O'Malley M.A."/>
            <person name="Valentine D.L."/>
        </authorList>
    </citation>
    <scope>NUCLEOTIDE SEQUENCE [LARGE SCALE GENOMIC DNA]</scope>
    <source>
        <strain evidence="11 12">NLcol2</strain>
    </source>
</reference>
<feature type="region of interest" description="G4" evidence="7">
    <location>
        <begin position="160"/>
        <end position="163"/>
    </location>
</feature>
<dbReference type="PANTHER" id="PTHR42698">
    <property type="entry name" value="GTPASE ERA"/>
    <property type="match status" value="1"/>
</dbReference>
<evidence type="ECO:0000256" key="8">
    <source>
        <dbReference type="RuleBase" id="RU003761"/>
    </source>
</evidence>
<dbReference type="PROSITE" id="PS51713">
    <property type="entry name" value="G_ERA"/>
    <property type="match status" value="1"/>
</dbReference>
<sequence length="337" mass="38438">MVKGSAGRNAEKQISEYSLSGFPIPVKPARMNEQHPEVTDLGRSGVVAIVGRTNVGKSTLLNHLVEEKVSIVSDTVQTTRNVIRAILAEKRGQLVFLDTPGVHKAEGELGKNLNKAARSAVQGVDAILLVLDASAKPAMEDDGWFRRITREEVPVIVALNKSDRRYSCADQYREMWDEVKADRASDKEVSWMEVSALQGDQMPELLTALFETVPEGEPLFPDDILTDYPRKLNIADVIREKYFQRLEQELPHALAIWVEDIDEQEKKWTVEVAVMVERHSQKGIVIGNKGRLIKWVREQAEKELYEMYGVRFKLKLWVKVEKNWRKNFWILKKLGYA</sequence>
<feature type="domain" description="Era-type G" evidence="10">
    <location>
        <begin position="43"/>
        <end position="215"/>
    </location>
</feature>
<dbReference type="SUPFAM" id="SSF52540">
    <property type="entry name" value="P-loop containing nucleoside triphosphate hydrolases"/>
    <property type="match status" value="1"/>
</dbReference>
<keyword evidence="12" id="KW-1185">Reference proteome</keyword>
<evidence type="ECO:0000256" key="2">
    <source>
        <dbReference type="ARBA" id="ARBA00020484"/>
    </source>
</evidence>
<feature type="binding site" evidence="6">
    <location>
        <begin position="98"/>
        <end position="102"/>
    </location>
    <ligand>
        <name>GTP</name>
        <dbReference type="ChEBI" id="CHEBI:37565"/>
    </ligand>
</feature>
<organism evidence="11 12">
    <name type="scientific">Pontiella agarivorans</name>
    <dbReference type="NCBI Taxonomy" id="3038953"/>
    <lineage>
        <taxon>Bacteria</taxon>
        <taxon>Pseudomonadati</taxon>
        <taxon>Kiritimatiellota</taxon>
        <taxon>Kiritimatiellia</taxon>
        <taxon>Kiritimatiellales</taxon>
        <taxon>Pontiellaceae</taxon>
        <taxon>Pontiella</taxon>
    </lineage>
</organism>
<dbReference type="Pfam" id="PF01926">
    <property type="entry name" value="MMR_HSR1"/>
    <property type="match status" value="1"/>
</dbReference>
<proteinExistence type="inferred from homology"/>
<feature type="region of interest" description="G5" evidence="7">
    <location>
        <begin position="194"/>
        <end position="196"/>
    </location>
</feature>
<evidence type="ECO:0000259" key="10">
    <source>
        <dbReference type="PROSITE" id="PS51713"/>
    </source>
</evidence>